<dbReference type="InterPro" id="IPR005119">
    <property type="entry name" value="LysR_subst-bd"/>
</dbReference>
<dbReference type="Gene3D" id="1.10.10.10">
    <property type="entry name" value="Winged helix-like DNA-binding domain superfamily/Winged helix DNA-binding domain"/>
    <property type="match status" value="1"/>
</dbReference>
<gene>
    <name evidence="6" type="ORF">QO011_007307</name>
</gene>
<reference evidence="6 7" key="1">
    <citation type="submission" date="2023-07" db="EMBL/GenBank/DDBJ databases">
        <title>Genomic Encyclopedia of Type Strains, Phase IV (KMG-IV): sequencing the most valuable type-strain genomes for metagenomic binning, comparative biology and taxonomic classification.</title>
        <authorList>
            <person name="Goeker M."/>
        </authorList>
    </citation>
    <scope>NUCLEOTIDE SEQUENCE [LARGE SCALE GENOMIC DNA]</scope>
    <source>
        <strain evidence="6 7">DSM 19619</strain>
    </source>
</reference>
<comment type="caution">
    <text evidence="6">The sequence shown here is derived from an EMBL/GenBank/DDBJ whole genome shotgun (WGS) entry which is preliminary data.</text>
</comment>
<evidence type="ECO:0000313" key="7">
    <source>
        <dbReference type="Proteomes" id="UP001242480"/>
    </source>
</evidence>
<dbReference type="Pfam" id="PF03466">
    <property type="entry name" value="LysR_substrate"/>
    <property type="match status" value="1"/>
</dbReference>
<dbReference type="InterPro" id="IPR000847">
    <property type="entry name" value="LysR_HTH_N"/>
</dbReference>
<evidence type="ECO:0000259" key="5">
    <source>
        <dbReference type="PROSITE" id="PS50931"/>
    </source>
</evidence>
<dbReference type="CDD" id="cd08432">
    <property type="entry name" value="PBP2_GcdR_TrpI_HvrB_AmpR_like"/>
    <property type="match status" value="1"/>
</dbReference>
<comment type="similarity">
    <text evidence="1">Belongs to the LysR transcriptional regulatory family.</text>
</comment>
<dbReference type="SUPFAM" id="SSF46785">
    <property type="entry name" value="Winged helix' DNA-binding domain"/>
    <property type="match status" value="1"/>
</dbReference>
<dbReference type="SUPFAM" id="SSF53850">
    <property type="entry name" value="Periplasmic binding protein-like II"/>
    <property type="match status" value="1"/>
</dbReference>
<dbReference type="InterPro" id="IPR058163">
    <property type="entry name" value="LysR-type_TF_proteobact-type"/>
</dbReference>
<dbReference type="PANTHER" id="PTHR30537:SF74">
    <property type="entry name" value="HTH-TYPE TRANSCRIPTIONAL REGULATOR TRPI"/>
    <property type="match status" value="1"/>
</dbReference>
<evidence type="ECO:0000256" key="2">
    <source>
        <dbReference type="ARBA" id="ARBA00023015"/>
    </source>
</evidence>
<accession>A0ABU0JJ21</accession>
<dbReference type="RefSeq" id="WP_307283605.1">
    <property type="nucleotide sequence ID" value="NZ_JAUSVX010000021.1"/>
</dbReference>
<protein>
    <submittedName>
        <fullName evidence="6">LysR family glycine cleavage system transcriptional activator</fullName>
    </submittedName>
</protein>
<dbReference type="PANTHER" id="PTHR30537">
    <property type="entry name" value="HTH-TYPE TRANSCRIPTIONAL REGULATOR"/>
    <property type="match status" value="1"/>
</dbReference>
<proteinExistence type="inferred from homology"/>
<evidence type="ECO:0000313" key="6">
    <source>
        <dbReference type="EMBL" id="MDQ0474267.1"/>
    </source>
</evidence>
<organism evidence="6 7">
    <name type="scientific">Labrys wisconsinensis</name>
    <dbReference type="NCBI Taxonomy" id="425677"/>
    <lineage>
        <taxon>Bacteria</taxon>
        <taxon>Pseudomonadati</taxon>
        <taxon>Pseudomonadota</taxon>
        <taxon>Alphaproteobacteria</taxon>
        <taxon>Hyphomicrobiales</taxon>
        <taxon>Xanthobacteraceae</taxon>
        <taxon>Labrys</taxon>
    </lineage>
</organism>
<dbReference type="Gene3D" id="3.40.190.10">
    <property type="entry name" value="Periplasmic binding protein-like II"/>
    <property type="match status" value="2"/>
</dbReference>
<dbReference type="InterPro" id="IPR036390">
    <property type="entry name" value="WH_DNA-bd_sf"/>
</dbReference>
<keyword evidence="3" id="KW-0238">DNA-binding</keyword>
<dbReference type="NCBIfam" id="NF008352">
    <property type="entry name" value="PRK11139.1"/>
    <property type="match status" value="1"/>
</dbReference>
<keyword evidence="4" id="KW-0804">Transcription</keyword>
<keyword evidence="7" id="KW-1185">Reference proteome</keyword>
<sequence length="319" mass="34821">MIAMPKANHGLGALWTFSVAARHLSFARAADELDVTAAAVSNQIRAFEQRLGTRLFWRTSRTMGLTNAGKALHAATEMPLRSIDAALAAAVRASQAETLTVTASASFAAKWLVPRLSRFRERVQGVDIRIDISDHPADFARGEADVGVRFGNGDYPGLRADPLFAESVFPICSPALLHGPAPLREPNDLVHHTLIHLDWHAQDDMWPDWRMWLLAAKADKPDPARGIYFSQHSLALQAAVDGQGIALGNTSLVGDDLAAGRLVRPFDLSLKIAPRFRYYVVCLKSHAERPLIRAFREWMQEASGVSESDGRGGADADLA</sequence>
<dbReference type="EMBL" id="JAUSVX010000021">
    <property type="protein sequence ID" value="MDQ0474267.1"/>
    <property type="molecule type" value="Genomic_DNA"/>
</dbReference>
<evidence type="ECO:0000256" key="1">
    <source>
        <dbReference type="ARBA" id="ARBA00009437"/>
    </source>
</evidence>
<evidence type="ECO:0000256" key="3">
    <source>
        <dbReference type="ARBA" id="ARBA00023125"/>
    </source>
</evidence>
<dbReference type="PROSITE" id="PS50931">
    <property type="entry name" value="HTH_LYSR"/>
    <property type="match status" value="1"/>
</dbReference>
<evidence type="ECO:0000256" key="4">
    <source>
        <dbReference type="ARBA" id="ARBA00023163"/>
    </source>
</evidence>
<dbReference type="Pfam" id="PF00126">
    <property type="entry name" value="HTH_1"/>
    <property type="match status" value="1"/>
</dbReference>
<feature type="domain" description="HTH lysR-type" evidence="5">
    <location>
        <begin position="16"/>
        <end position="66"/>
    </location>
</feature>
<name>A0ABU0JJ21_9HYPH</name>
<dbReference type="InterPro" id="IPR036388">
    <property type="entry name" value="WH-like_DNA-bd_sf"/>
</dbReference>
<dbReference type="Proteomes" id="UP001242480">
    <property type="component" value="Unassembled WGS sequence"/>
</dbReference>
<keyword evidence="2" id="KW-0805">Transcription regulation</keyword>